<evidence type="ECO:0000256" key="2">
    <source>
        <dbReference type="ARBA" id="ARBA00022801"/>
    </source>
</evidence>
<reference evidence="4" key="1">
    <citation type="submission" date="2022-08" db="EMBL/GenBank/DDBJ databases">
        <authorList>
            <person name="Gutierrez-Valencia J."/>
        </authorList>
    </citation>
    <scope>NUCLEOTIDE SEQUENCE</scope>
</reference>
<name>A0AAV0HIX1_9ROSI</name>
<dbReference type="Proteomes" id="UP001154282">
    <property type="component" value="Unassembled WGS sequence"/>
</dbReference>
<keyword evidence="2" id="KW-0378">Hydrolase</keyword>
<dbReference type="InterPro" id="IPR036397">
    <property type="entry name" value="RNaseH_sf"/>
</dbReference>
<dbReference type="AlphaFoldDB" id="A0AAV0HIX1"/>
<dbReference type="InterPro" id="IPR051132">
    <property type="entry name" value="3-5_Exonuclease_domain"/>
</dbReference>
<keyword evidence="5" id="KW-1185">Reference proteome</keyword>
<evidence type="ECO:0000313" key="4">
    <source>
        <dbReference type="EMBL" id="CAI0385236.1"/>
    </source>
</evidence>
<dbReference type="Pfam" id="PF01612">
    <property type="entry name" value="DNA_pol_A_exo1"/>
    <property type="match status" value="1"/>
</dbReference>
<dbReference type="PANTHER" id="PTHR13620:SF102">
    <property type="entry name" value="PROTEIN RISC-INTERACTING CLEARING 3'-5' EXORIBONUCLEASE 2"/>
    <property type="match status" value="1"/>
</dbReference>
<evidence type="ECO:0000256" key="1">
    <source>
        <dbReference type="ARBA" id="ARBA00022722"/>
    </source>
</evidence>
<keyword evidence="1" id="KW-0540">Nuclease</keyword>
<evidence type="ECO:0000313" key="5">
    <source>
        <dbReference type="Proteomes" id="UP001154282"/>
    </source>
</evidence>
<organism evidence="4 5">
    <name type="scientific">Linum tenue</name>
    <dbReference type="NCBI Taxonomy" id="586396"/>
    <lineage>
        <taxon>Eukaryota</taxon>
        <taxon>Viridiplantae</taxon>
        <taxon>Streptophyta</taxon>
        <taxon>Embryophyta</taxon>
        <taxon>Tracheophyta</taxon>
        <taxon>Spermatophyta</taxon>
        <taxon>Magnoliopsida</taxon>
        <taxon>eudicotyledons</taxon>
        <taxon>Gunneridae</taxon>
        <taxon>Pentapetalae</taxon>
        <taxon>rosids</taxon>
        <taxon>fabids</taxon>
        <taxon>Malpighiales</taxon>
        <taxon>Linaceae</taxon>
        <taxon>Linum</taxon>
    </lineage>
</organism>
<dbReference type="EMBL" id="CAMGYJ010000002">
    <property type="protein sequence ID" value="CAI0385236.1"/>
    <property type="molecule type" value="Genomic_DNA"/>
</dbReference>
<feature type="domain" description="3'-5' exonuclease" evidence="3">
    <location>
        <begin position="79"/>
        <end position="215"/>
    </location>
</feature>
<dbReference type="GO" id="GO:0005737">
    <property type="term" value="C:cytoplasm"/>
    <property type="evidence" value="ECO:0007669"/>
    <property type="project" value="TreeGrafter"/>
</dbReference>
<dbReference type="GO" id="GO:0003676">
    <property type="term" value="F:nucleic acid binding"/>
    <property type="evidence" value="ECO:0007669"/>
    <property type="project" value="InterPro"/>
</dbReference>
<sequence length="228" mass="25482">MSDGHTLATEVVNDEESHLCLYILLQDMFKVGDMVVGIDIEWGFKSTSSSRSASLSGRTIPLDSQAHQQQQPPPSAPQQHAALVTLCTKLGCVLIRMNPKQLPSLSPSLRKFLAIKEILFVGVHIREDLHRMKKLYGVIVRNAVELSDLAAKMNDHPRFLGMSARELCSKVCSIKLEQKPFVVLWSNWFDTTLSNEQLESATTDAYAAYKTGRKMLEGGNSSVKRLFY</sequence>
<dbReference type="GO" id="GO:0006139">
    <property type="term" value="P:nucleobase-containing compound metabolic process"/>
    <property type="evidence" value="ECO:0007669"/>
    <property type="project" value="InterPro"/>
</dbReference>
<protein>
    <recommendedName>
        <fullName evidence="3">3'-5' exonuclease domain-containing protein</fullName>
    </recommendedName>
</protein>
<gene>
    <name evidence="4" type="ORF">LITE_LOCUS4719</name>
</gene>
<dbReference type="InterPro" id="IPR002562">
    <property type="entry name" value="3'-5'_exonuclease_dom"/>
</dbReference>
<comment type="caution">
    <text evidence="4">The sequence shown here is derived from an EMBL/GenBank/DDBJ whole genome shotgun (WGS) entry which is preliminary data.</text>
</comment>
<dbReference type="GO" id="GO:0008408">
    <property type="term" value="F:3'-5' exonuclease activity"/>
    <property type="evidence" value="ECO:0007669"/>
    <property type="project" value="InterPro"/>
</dbReference>
<dbReference type="PANTHER" id="PTHR13620">
    <property type="entry name" value="3-5 EXONUCLEASE"/>
    <property type="match status" value="1"/>
</dbReference>
<dbReference type="SUPFAM" id="SSF53098">
    <property type="entry name" value="Ribonuclease H-like"/>
    <property type="match status" value="1"/>
</dbReference>
<dbReference type="GO" id="GO:0005634">
    <property type="term" value="C:nucleus"/>
    <property type="evidence" value="ECO:0007669"/>
    <property type="project" value="TreeGrafter"/>
</dbReference>
<accession>A0AAV0HIX1</accession>
<proteinExistence type="predicted"/>
<dbReference type="InterPro" id="IPR012337">
    <property type="entry name" value="RNaseH-like_sf"/>
</dbReference>
<dbReference type="Gene3D" id="3.30.420.10">
    <property type="entry name" value="Ribonuclease H-like superfamily/Ribonuclease H"/>
    <property type="match status" value="1"/>
</dbReference>
<evidence type="ECO:0000259" key="3">
    <source>
        <dbReference type="Pfam" id="PF01612"/>
    </source>
</evidence>